<dbReference type="Gene3D" id="3.40.50.620">
    <property type="entry name" value="HUPs"/>
    <property type="match status" value="1"/>
</dbReference>
<accession>A0ABS2A3N9</accession>
<dbReference type="InterPro" id="IPR014729">
    <property type="entry name" value="Rossmann-like_a/b/a_fold"/>
</dbReference>
<evidence type="ECO:0000313" key="2">
    <source>
        <dbReference type="EMBL" id="MBM2614463.1"/>
    </source>
</evidence>
<reference evidence="2 3" key="1">
    <citation type="submission" date="2021-01" db="EMBL/GenBank/DDBJ databases">
        <title>Actinoplanes sp. nov. LDG1-06 isolated from lichen.</title>
        <authorList>
            <person name="Saeng-In P."/>
            <person name="Phongsopitanun W."/>
            <person name="Kanchanasin P."/>
            <person name="Yuki M."/>
            <person name="Kudo T."/>
            <person name="Ohkuma M."/>
            <person name="Tanasupawat S."/>
        </authorList>
    </citation>
    <scope>NUCLEOTIDE SEQUENCE [LARGE SCALE GENOMIC DNA]</scope>
    <source>
        <strain evidence="2 3">LDG1-06</strain>
    </source>
</reference>
<name>A0ABS2A3N9_9ACTN</name>
<comment type="caution">
    <text evidence="2">The sequence shown here is derived from an EMBL/GenBank/DDBJ whole genome shotgun (WGS) entry which is preliminary data.</text>
</comment>
<dbReference type="EMBL" id="JAENHP010000001">
    <property type="protein sequence ID" value="MBM2614463.1"/>
    <property type="molecule type" value="Genomic_DNA"/>
</dbReference>
<evidence type="ECO:0000313" key="3">
    <source>
        <dbReference type="Proteomes" id="UP000632138"/>
    </source>
</evidence>
<proteinExistence type="predicted"/>
<dbReference type="RefSeq" id="WP_203374352.1">
    <property type="nucleotide sequence ID" value="NZ_JAENHP010000001.1"/>
</dbReference>
<sequence>MSERVIVVATDGMPCGSAAVEWAASEASIRGCALRIVHAYTWDRRESQFDIGNEDVDVARVLAAAVVDDAYQRARALAPDADIWTDTLIGPLLPRLLESSRTAEMLVVGGEVVRDAPCPVVVVRSERHPVA</sequence>
<evidence type="ECO:0000259" key="1">
    <source>
        <dbReference type="Pfam" id="PF00582"/>
    </source>
</evidence>
<dbReference type="Pfam" id="PF00582">
    <property type="entry name" value="Usp"/>
    <property type="match status" value="1"/>
</dbReference>
<dbReference type="SUPFAM" id="SSF52402">
    <property type="entry name" value="Adenine nucleotide alpha hydrolases-like"/>
    <property type="match status" value="1"/>
</dbReference>
<organism evidence="2 3">
    <name type="scientific">Paractinoplanes ovalisporus</name>
    <dbReference type="NCBI Taxonomy" id="2810368"/>
    <lineage>
        <taxon>Bacteria</taxon>
        <taxon>Bacillati</taxon>
        <taxon>Actinomycetota</taxon>
        <taxon>Actinomycetes</taxon>
        <taxon>Micromonosporales</taxon>
        <taxon>Micromonosporaceae</taxon>
        <taxon>Paractinoplanes</taxon>
    </lineage>
</organism>
<dbReference type="InterPro" id="IPR006016">
    <property type="entry name" value="UspA"/>
</dbReference>
<keyword evidence="3" id="KW-1185">Reference proteome</keyword>
<protein>
    <submittedName>
        <fullName evidence="2">Universal stress protein</fullName>
    </submittedName>
</protein>
<feature type="domain" description="UspA" evidence="1">
    <location>
        <begin position="4"/>
        <end position="80"/>
    </location>
</feature>
<gene>
    <name evidence="2" type="ORF">JIG36_02675</name>
</gene>
<dbReference type="Proteomes" id="UP000632138">
    <property type="component" value="Unassembled WGS sequence"/>
</dbReference>